<dbReference type="Proteomes" id="UP000824890">
    <property type="component" value="Unassembled WGS sequence"/>
</dbReference>
<accession>A0ABQ7YVS9</accession>
<evidence type="ECO:0000313" key="2">
    <source>
        <dbReference type="Proteomes" id="UP000824890"/>
    </source>
</evidence>
<reference evidence="1 2" key="1">
    <citation type="submission" date="2021-05" db="EMBL/GenBank/DDBJ databases">
        <title>Genome Assembly of Synthetic Allotetraploid Brassica napus Reveals Homoeologous Exchanges between Subgenomes.</title>
        <authorList>
            <person name="Davis J.T."/>
        </authorList>
    </citation>
    <scope>NUCLEOTIDE SEQUENCE [LARGE SCALE GENOMIC DNA]</scope>
    <source>
        <strain evidence="2">cv. Da-Ae</strain>
        <tissue evidence="1">Seedling</tissue>
    </source>
</reference>
<sequence length="82" mass="9102">MPATIGPYLTVGSMYSITGFDVARCNPNFRLSDSSSFDSLANSSLLLTDFKAGRCSTTVEVRRPHQKFESIFGSFERKDLKT</sequence>
<dbReference type="EMBL" id="JAGKQM010000016">
    <property type="protein sequence ID" value="KAH0872050.1"/>
    <property type="molecule type" value="Genomic_DNA"/>
</dbReference>
<organism evidence="1 2">
    <name type="scientific">Brassica napus</name>
    <name type="common">Rape</name>
    <dbReference type="NCBI Taxonomy" id="3708"/>
    <lineage>
        <taxon>Eukaryota</taxon>
        <taxon>Viridiplantae</taxon>
        <taxon>Streptophyta</taxon>
        <taxon>Embryophyta</taxon>
        <taxon>Tracheophyta</taxon>
        <taxon>Spermatophyta</taxon>
        <taxon>Magnoliopsida</taxon>
        <taxon>eudicotyledons</taxon>
        <taxon>Gunneridae</taxon>
        <taxon>Pentapetalae</taxon>
        <taxon>rosids</taxon>
        <taxon>malvids</taxon>
        <taxon>Brassicales</taxon>
        <taxon>Brassicaceae</taxon>
        <taxon>Brassiceae</taxon>
        <taxon>Brassica</taxon>
    </lineage>
</organism>
<keyword evidence="2" id="KW-1185">Reference proteome</keyword>
<protein>
    <submittedName>
        <fullName evidence="1">Uncharacterized protein</fullName>
    </submittedName>
</protein>
<gene>
    <name evidence="1" type="ORF">HID58_069412</name>
</gene>
<comment type="caution">
    <text evidence="1">The sequence shown here is derived from an EMBL/GenBank/DDBJ whole genome shotgun (WGS) entry which is preliminary data.</text>
</comment>
<name>A0ABQ7YVS9_BRANA</name>
<evidence type="ECO:0000313" key="1">
    <source>
        <dbReference type="EMBL" id="KAH0872050.1"/>
    </source>
</evidence>
<proteinExistence type="predicted"/>